<dbReference type="HOGENOM" id="CLU_2414721_0_0_1"/>
<feature type="compositionally biased region" description="Polar residues" evidence="1">
    <location>
        <begin position="45"/>
        <end position="59"/>
    </location>
</feature>
<reference evidence="2 3" key="1">
    <citation type="submission" date="2014-06" db="EMBL/GenBank/DDBJ databases">
        <title>Evolutionary Origins and Diversification of the Mycorrhizal Mutualists.</title>
        <authorList>
            <consortium name="DOE Joint Genome Institute"/>
            <consortium name="Mycorrhizal Genomics Consortium"/>
            <person name="Kohler A."/>
            <person name="Kuo A."/>
            <person name="Nagy L.G."/>
            <person name="Floudas D."/>
            <person name="Copeland A."/>
            <person name="Barry K.W."/>
            <person name="Cichocki N."/>
            <person name="Veneault-Fourrey C."/>
            <person name="LaButti K."/>
            <person name="Lindquist E.A."/>
            <person name="Lipzen A."/>
            <person name="Lundell T."/>
            <person name="Morin E."/>
            <person name="Murat C."/>
            <person name="Riley R."/>
            <person name="Ohm R."/>
            <person name="Sun H."/>
            <person name="Tunlid A."/>
            <person name="Henrissat B."/>
            <person name="Grigoriev I.V."/>
            <person name="Hibbett D.S."/>
            <person name="Martin F."/>
        </authorList>
    </citation>
    <scope>NUCLEOTIDE SEQUENCE [LARGE SCALE GENOMIC DNA]</scope>
    <source>
        <strain evidence="2 3">SS14</strain>
    </source>
</reference>
<gene>
    <name evidence="2" type="ORF">M422DRAFT_257913</name>
</gene>
<protein>
    <submittedName>
        <fullName evidence="2">Uncharacterized protein</fullName>
    </submittedName>
</protein>
<dbReference type="EMBL" id="KN837153">
    <property type="protein sequence ID" value="KIJ39307.1"/>
    <property type="molecule type" value="Genomic_DNA"/>
</dbReference>
<evidence type="ECO:0000313" key="2">
    <source>
        <dbReference type="EMBL" id="KIJ39307.1"/>
    </source>
</evidence>
<organism evidence="2 3">
    <name type="scientific">Sphaerobolus stellatus (strain SS14)</name>
    <dbReference type="NCBI Taxonomy" id="990650"/>
    <lineage>
        <taxon>Eukaryota</taxon>
        <taxon>Fungi</taxon>
        <taxon>Dikarya</taxon>
        <taxon>Basidiomycota</taxon>
        <taxon>Agaricomycotina</taxon>
        <taxon>Agaricomycetes</taxon>
        <taxon>Phallomycetidae</taxon>
        <taxon>Geastrales</taxon>
        <taxon>Sphaerobolaceae</taxon>
        <taxon>Sphaerobolus</taxon>
    </lineage>
</organism>
<evidence type="ECO:0000313" key="3">
    <source>
        <dbReference type="Proteomes" id="UP000054279"/>
    </source>
</evidence>
<dbReference type="AlphaFoldDB" id="A0A0C9VCT7"/>
<dbReference type="Proteomes" id="UP000054279">
    <property type="component" value="Unassembled WGS sequence"/>
</dbReference>
<feature type="region of interest" description="Disordered" evidence="1">
    <location>
        <begin position="1"/>
        <end position="65"/>
    </location>
</feature>
<proteinExistence type="predicted"/>
<name>A0A0C9VCT7_SPHS4</name>
<sequence length="92" mass="10583">MDVDQVQAQSEDEEIDLQTQQEDKEDHNSEDDQAELQERAKKGKSQNVEIPSHNSQASPKPQLVVHHNPPLSLWLLKLVKSFPLWHVPNLKL</sequence>
<keyword evidence="3" id="KW-1185">Reference proteome</keyword>
<evidence type="ECO:0000256" key="1">
    <source>
        <dbReference type="SAM" id="MobiDB-lite"/>
    </source>
</evidence>
<accession>A0A0C9VCT7</accession>